<protein>
    <submittedName>
        <fullName evidence="3">Uncharacterized protein</fullName>
    </submittedName>
</protein>
<dbReference type="EMBL" id="LT553140">
    <property type="protein sequence ID" value="SAM00112.1"/>
    <property type="molecule type" value="Genomic_DNA"/>
</dbReference>
<feature type="compositionally biased region" description="Basic and acidic residues" evidence="1">
    <location>
        <begin position="153"/>
        <end position="162"/>
    </location>
</feature>
<gene>
    <name evidence="3" type="primary">ABSGL_05787.1 scaffold 7482</name>
</gene>
<accession>A0A163JL30</accession>
<evidence type="ECO:0000256" key="2">
    <source>
        <dbReference type="SAM" id="Phobius"/>
    </source>
</evidence>
<feature type="region of interest" description="Disordered" evidence="1">
    <location>
        <begin position="219"/>
        <end position="251"/>
    </location>
</feature>
<evidence type="ECO:0000313" key="3">
    <source>
        <dbReference type="EMBL" id="SAM00112.1"/>
    </source>
</evidence>
<feature type="compositionally biased region" description="Basic and acidic residues" evidence="1">
    <location>
        <begin position="220"/>
        <end position="251"/>
    </location>
</feature>
<name>A0A163JL30_ABSGL</name>
<feature type="region of interest" description="Disordered" evidence="1">
    <location>
        <begin position="69"/>
        <end position="88"/>
    </location>
</feature>
<keyword evidence="2" id="KW-0812">Transmembrane</keyword>
<sequence>MSFSSGLLRFTGFLLHLFLFYFLLLSKLSSFTHFTYGTTTSINHRKDQSAVDSHNSQQRDPGKIERLLADKGDKRTRPRPGAPVGDVVPAASLTHDDIGLDTTQQIESTIVAPQARSFPSISGCLLNQRCEPRSLRRLASQLYIPSEIPWKQAKEEATRTDTGEPSAMSSLPSSSEDDEDLVRYDVQQGQQGRQQHQLEHLQTLDLSRHSKHRLIQLTLVEDHHLRRPQGRKENEDMAARRETAPNLEQRQ</sequence>
<evidence type="ECO:0000313" key="4">
    <source>
        <dbReference type="Proteomes" id="UP000078561"/>
    </source>
</evidence>
<keyword evidence="2" id="KW-0472">Membrane</keyword>
<feature type="region of interest" description="Disordered" evidence="1">
    <location>
        <begin position="153"/>
        <end position="179"/>
    </location>
</feature>
<reference evidence="3" key="1">
    <citation type="submission" date="2016-04" db="EMBL/GenBank/DDBJ databases">
        <authorList>
            <person name="Evans L.H."/>
            <person name="Alamgir A."/>
            <person name="Owens N."/>
            <person name="Weber N.D."/>
            <person name="Virtaneva K."/>
            <person name="Barbian K."/>
            <person name="Babar A."/>
            <person name="Rosenke K."/>
        </authorList>
    </citation>
    <scope>NUCLEOTIDE SEQUENCE [LARGE SCALE GENOMIC DNA]</scope>
    <source>
        <strain evidence="3">CBS 101.48</strain>
    </source>
</reference>
<keyword evidence="2" id="KW-1133">Transmembrane helix</keyword>
<feature type="transmembrane region" description="Helical" evidence="2">
    <location>
        <begin position="6"/>
        <end position="25"/>
    </location>
</feature>
<dbReference type="Proteomes" id="UP000078561">
    <property type="component" value="Unassembled WGS sequence"/>
</dbReference>
<dbReference type="AlphaFoldDB" id="A0A163JL30"/>
<dbReference type="InParanoid" id="A0A163JL30"/>
<keyword evidence="4" id="KW-1185">Reference proteome</keyword>
<feature type="compositionally biased region" description="Low complexity" evidence="1">
    <location>
        <begin position="164"/>
        <end position="174"/>
    </location>
</feature>
<proteinExistence type="predicted"/>
<organism evidence="3">
    <name type="scientific">Absidia glauca</name>
    <name type="common">Pin mould</name>
    <dbReference type="NCBI Taxonomy" id="4829"/>
    <lineage>
        <taxon>Eukaryota</taxon>
        <taxon>Fungi</taxon>
        <taxon>Fungi incertae sedis</taxon>
        <taxon>Mucoromycota</taxon>
        <taxon>Mucoromycotina</taxon>
        <taxon>Mucoromycetes</taxon>
        <taxon>Mucorales</taxon>
        <taxon>Cunninghamellaceae</taxon>
        <taxon>Absidia</taxon>
    </lineage>
</organism>
<evidence type="ECO:0000256" key="1">
    <source>
        <dbReference type="SAM" id="MobiDB-lite"/>
    </source>
</evidence>